<feature type="transmembrane region" description="Helical" evidence="1">
    <location>
        <begin position="494"/>
        <end position="514"/>
    </location>
</feature>
<evidence type="ECO:0000256" key="1">
    <source>
        <dbReference type="SAM" id="Phobius"/>
    </source>
</evidence>
<feature type="transmembrane region" description="Helical" evidence="1">
    <location>
        <begin position="101"/>
        <end position="121"/>
    </location>
</feature>
<dbReference type="Proteomes" id="UP000316714">
    <property type="component" value="Unassembled WGS sequence"/>
</dbReference>
<dbReference type="EMBL" id="SIHJ01000001">
    <property type="protein sequence ID" value="TWT36724.1"/>
    <property type="molecule type" value="Genomic_DNA"/>
</dbReference>
<keyword evidence="3" id="KW-1185">Reference proteome</keyword>
<protein>
    <submittedName>
        <fullName evidence="2">Uncharacterized protein</fullName>
    </submittedName>
</protein>
<proteinExistence type="predicted"/>
<accession>A0A5C5VDN0</accession>
<keyword evidence="1" id="KW-0812">Transmembrane</keyword>
<feature type="transmembrane region" description="Helical" evidence="1">
    <location>
        <begin position="29"/>
        <end position="50"/>
    </location>
</feature>
<gene>
    <name evidence="2" type="ORF">KOR34_16640</name>
</gene>
<evidence type="ECO:0000313" key="3">
    <source>
        <dbReference type="Proteomes" id="UP000316714"/>
    </source>
</evidence>
<sequence>MLLLVLGGMVLGGLALLVGLVVNKQTRPFGIALLGAGALMVVMVVGWTTASRRVDRQIHAVSVSADAAAHQQIAHELGHHSELSPVDAAAFRVSGPTRLRLGSWAAIGMLIIGVGFAYAVMKGLNNKQGRRSLFALGGAGLAAAAVVLTLVARASELRESARRAEAVAIAQNQAAMSAAEAWDELTRPRIQLEGPTDKIAIRGPSMTVYVSKEDSNERLADHIRMQQAVLGAGEELTVNIGGQTFTARGRTSRDVILRRIDEARAKYADSVAHDAEPAADATLLVVVNGQELKFEPGASTSEIAKRVIEAGGTDADRVEVKMNGATMRFSPGSPVGAVENLVEAARPSTPAVAPESHGESVVETPVADAEPEAMPTWVDQPDSRLGEVYRQVITTEPFVTADECYADFMVKLREATNKFAEEHLNFYGDAVAASGLAPGELASAVSVDEHLETYQSSAGPMKRLHVRVEFDEDFKDQLKRAFTLRKRAGALDSLTLVGGLVLLLVGGVLGLLKLDEATKGYYSKRLFIGVPAVIIGLLLLFVTLDAVGVRF</sequence>
<comment type="caution">
    <text evidence="2">The sequence shown here is derived from an EMBL/GenBank/DDBJ whole genome shotgun (WGS) entry which is preliminary data.</text>
</comment>
<reference evidence="2 3" key="1">
    <citation type="submission" date="2019-02" db="EMBL/GenBank/DDBJ databases">
        <title>Deep-cultivation of Planctomycetes and their phenomic and genomic characterization uncovers novel biology.</title>
        <authorList>
            <person name="Wiegand S."/>
            <person name="Jogler M."/>
            <person name="Boedeker C."/>
            <person name="Pinto D."/>
            <person name="Vollmers J."/>
            <person name="Rivas-Marin E."/>
            <person name="Kohn T."/>
            <person name="Peeters S.H."/>
            <person name="Heuer A."/>
            <person name="Rast P."/>
            <person name="Oberbeckmann S."/>
            <person name="Bunk B."/>
            <person name="Jeske O."/>
            <person name="Meyerdierks A."/>
            <person name="Storesund J.E."/>
            <person name="Kallscheuer N."/>
            <person name="Luecker S."/>
            <person name="Lage O.M."/>
            <person name="Pohl T."/>
            <person name="Merkel B.J."/>
            <person name="Hornburger P."/>
            <person name="Mueller R.-W."/>
            <person name="Bruemmer F."/>
            <person name="Labrenz M."/>
            <person name="Spormann A.M."/>
            <person name="Op Den Camp H."/>
            <person name="Overmann J."/>
            <person name="Amann R."/>
            <person name="Jetten M.S.M."/>
            <person name="Mascher T."/>
            <person name="Medema M.H."/>
            <person name="Devos D.P."/>
            <person name="Kaster A.-K."/>
            <person name="Ovreas L."/>
            <person name="Rohde M."/>
            <person name="Galperin M.Y."/>
            <person name="Jogler C."/>
        </authorList>
    </citation>
    <scope>NUCLEOTIDE SEQUENCE [LARGE SCALE GENOMIC DNA]</scope>
    <source>
        <strain evidence="2 3">KOR34</strain>
    </source>
</reference>
<feature type="transmembrane region" description="Helical" evidence="1">
    <location>
        <begin position="133"/>
        <end position="152"/>
    </location>
</feature>
<name>A0A5C5VDN0_9BACT</name>
<keyword evidence="1" id="KW-0472">Membrane</keyword>
<keyword evidence="1" id="KW-1133">Transmembrane helix</keyword>
<evidence type="ECO:0000313" key="2">
    <source>
        <dbReference type="EMBL" id="TWT36724.1"/>
    </source>
</evidence>
<feature type="transmembrane region" description="Helical" evidence="1">
    <location>
        <begin position="526"/>
        <end position="547"/>
    </location>
</feature>
<organism evidence="2 3">
    <name type="scientific">Posidoniimonas corsicana</name>
    <dbReference type="NCBI Taxonomy" id="1938618"/>
    <lineage>
        <taxon>Bacteria</taxon>
        <taxon>Pseudomonadati</taxon>
        <taxon>Planctomycetota</taxon>
        <taxon>Planctomycetia</taxon>
        <taxon>Pirellulales</taxon>
        <taxon>Lacipirellulaceae</taxon>
        <taxon>Posidoniimonas</taxon>
    </lineage>
</organism>
<dbReference type="AlphaFoldDB" id="A0A5C5VDN0"/>